<proteinExistence type="predicted"/>
<dbReference type="EC" id="2.7.13.3" evidence="3"/>
<feature type="region of interest" description="Disordered" evidence="11">
    <location>
        <begin position="63"/>
        <end position="126"/>
    </location>
</feature>
<dbReference type="Pfam" id="PF00512">
    <property type="entry name" value="HisKA"/>
    <property type="match status" value="1"/>
</dbReference>
<keyword evidence="7" id="KW-0418">Kinase</keyword>
<dbReference type="InterPro" id="IPR005467">
    <property type="entry name" value="His_kinase_dom"/>
</dbReference>
<dbReference type="RefSeq" id="WP_144846723.1">
    <property type="nucleotide sequence ID" value="NZ_VNJI01000012.1"/>
</dbReference>
<sequence length="487" mass="53514">MFEKTRRQLTVFFSLMLVLILLVMTVLFYFVLSTSLKRNENAVLNSLYDKANVSWDRRKREFVPRGPGFRQPPQLRTGLSPSPTPGTAANPGSGASPGQGQEQEPRPGQSPERRVPEERRPNGADWNFLQSTQYMALTDDSEATVYVLSQTPGTRELMETARAAVDGGQAVLGKRYDVEKDGRTYALKVYDWSEANGHLWIAADITEDQKLIGQMRLVLLGFAGCLLLVATVAGYILSGRAMVPIARSFQRQQDFTADASHELRTPLSVLHSSLEILEEEKSSLPPFHRTVLTNMGDEVSRMIRLTESLLTLSRSDSGAEELNREPANLLELASDAMEKMRPLAGRKSITLRLDTGEASSSTSLAEAAPTVLVDQERIRQLLVILLDNAIKYTPEGGAVSLALEQDDAAGGCRIAVEDTGIGIPSEQKQHIFERFFRSDKARSRQEGGAGLGLSIAKWIVDAHGGKISVESELGKGSRFTVELPGEK</sequence>
<evidence type="ECO:0000256" key="8">
    <source>
        <dbReference type="ARBA" id="ARBA00022840"/>
    </source>
</evidence>
<keyword evidence="5" id="KW-0808">Transferase</keyword>
<keyword evidence="4" id="KW-0597">Phosphoprotein</keyword>
<dbReference type="PROSITE" id="PS50109">
    <property type="entry name" value="HIS_KIN"/>
    <property type="match status" value="1"/>
</dbReference>
<keyword evidence="10 12" id="KW-0472">Membrane</keyword>
<dbReference type="FunFam" id="3.30.565.10:FF:000006">
    <property type="entry name" value="Sensor histidine kinase WalK"/>
    <property type="match status" value="1"/>
</dbReference>
<feature type="transmembrane region" description="Helical" evidence="12">
    <location>
        <begin position="217"/>
        <end position="237"/>
    </location>
</feature>
<feature type="compositionally biased region" description="Polar residues" evidence="11">
    <location>
        <begin position="77"/>
        <end position="87"/>
    </location>
</feature>
<keyword evidence="12" id="KW-0812">Transmembrane</keyword>
<evidence type="ECO:0000313" key="15">
    <source>
        <dbReference type="Proteomes" id="UP000317036"/>
    </source>
</evidence>
<dbReference type="AlphaFoldDB" id="A0A559KC39"/>
<name>A0A559KC39_9BACL</name>
<feature type="compositionally biased region" description="Low complexity" evidence="11">
    <location>
        <begin position="96"/>
        <end position="110"/>
    </location>
</feature>
<dbReference type="SUPFAM" id="SSF47384">
    <property type="entry name" value="Homodimeric domain of signal transducing histidine kinase"/>
    <property type="match status" value="1"/>
</dbReference>
<keyword evidence="15" id="KW-1185">Reference proteome</keyword>
<keyword evidence="9" id="KW-0902">Two-component regulatory system</keyword>
<dbReference type="PRINTS" id="PR00344">
    <property type="entry name" value="BCTRLSENSOR"/>
</dbReference>
<evidence type="ECO:0000259" key="13">
    <source>
        <dbReference type="PROSITE" id="PS50109"/>
    </source>
</evidence>
<reference evidence="14 15" key="1">
    <citation type="submission" date="2019-07" db="EMBL/GenBank/DDBJ databases">
        <authorList>
            <person name="Kim J."/>
        </authorList>
    </citation>
    <scope>NUCLEOTIDE SEQUENCE [LARGE SCALE GENOMIC DNA]</scope>
    <source>
        <strain evidence="14 15">JC52</strain>
    </source>
</reference>
<evidence type="ECO:0000256" key="9">
    <source>
        <dbReference type="ARBA" id="ARBA00023012"/>
    </source>
</evidence>
<feature type="transmembrane region" description="Helical" evidence="12">
    <location>
        <begin position="12"/>
        <end position="32"/>
    </location>
</feature>
<evidence type="ECO:0000256" key="6">
    <source>
        <dbReference type="ARBA" id="ARBA00022741"/>
    </source>
</evidence>
<dbReference type="InterPro" id="IPR036097">
    <property type="entry name" value="HisK_dim/P_sf"/>
</dbReference>
<dbReference type="InterPro" id="IPR003594">
    <property type="entry name" value="HATPase_dom"/>
</dbReference>
<evidence type="ECO:0000313" key="14">
    <source>
        <dbReference type="EMBL" id="TVY09696.1"/>
    </source>
</evidence>
<protein>
    <recommendedName>
        <fullName evidence="3">histidine kinase</fullName>
        <ecNumber evidence="3">2.7.13.3</ecNumber>
    </recommendedName>
</protein>
<evidence type="ECO:0000256" key="10">
    <source>
        <dbReference type="ARBA" id="ARBA00023136"/>
    </source>
</evidence>
<organism evidence="14 15">
    <name type="scientific">Paenibacillus cremeus</name>
    <dbReference type="NCBI Taxonomy" id="2163881"/>
    <lineage>
        <taxon>Bacteria</taxon>
        <taxon>Bacillati</taxon>
        <taxon>Bacillota</taxon>
        <taxon>Bacilli</taxon>
        <taxon>Bacillales</taxon>
        <taxon>Paenibacillaceae</taxon>
        <taxon>Paenibacillus</taxon>
    </lineage>
</organism>
<comment type="catalytic activity">
    <reaction evidence="1">
        <text>ATP + protein L-histidine = ADP + protein N-phospho-L-histidine.</text>
        <dbReference type="EC" id="2.7.13.3"/>
    </reaction>
</comment>
<feature type="compositionally biased region" description="Basic and acidic residues" evidence="11">
    <location>
        <begin position="111"/>
        <end position="122"/>
    </location>
</feature>
<accession>A0A559KC39</accession>
<comment type="subcellular location">
    <subcellularLocation>
        <location evidence="2">Cell membrane</location>
        <topology evidence="2">Multi-pass membrane protein</topology>
    </subcellularLocation>
</comment>
<keyword evidence="8" id="KW-0067">ATP-binding</keyword>
<feature type="domain" description="Histidine kinase" evidence="13">
    <location>
        <begin position="258"/>
        <end position="487"/>
    </location>
</feature>
<dbReference type="GO" id="GO:0005524">
    <property type="term" value="F:ATP binding"/>
    <property type="evidence" value="ECO:0007669"/>
    <property type="project" value="UniProtKB-KW"/>
</dbReference>
<dbReference type="InterPro" id="IPR036890">
    <property type="entry name" value="HATPase_C_sf"/>
</dbReference>
<dbReference type="GO" id="GO:0000155">
    <property type="term" value="F:phosphorelay sensor kinase activity"/>
    <property type="evidence" value="ECO:0007669"/>
    <property type="project" value="InterPro"/>
</dbReference>
<dbReference type="Proteomes" id="UP000317036">
    <property type="component" value="Unassembled WGS sequence"/>
</dbReference>
<comment type="caution">
    <text evidence="14">The sequence shown here is derived from an EMBL/GenBank/DDBJ whole genome shotgun (WGS) entry which is preliminary data.</text>
</comment>
<dbReference type="InterPro" id="IPR050736">
    <property type="entry name" value="Sensor_HK_Regulatory"/>
</dbReference>
<dbReference type="PANTHER" id="PTHR43711:SF28">
    <property type="entry name" value="SENSOR HISTIDINE KINASE YXDK"/>
    <property type="match status" value="1"/>
</dbReference>
<dbReference type="InterPro" id="IPR003661">
    <property type="entry name" value="HisK_dim/P_dom"/>
</dbReference>
<gene>
    <name evidence="14" type="ORF">FPZ49_11680</name>
</gene>
<dbReference type="GO" id="GO:0005886">
    <property type="term" value="C:plasma membrane"/>
    <property type="evidence" value="ECO:0007669"/>
    <property type="project" value="UniProtKB-SubCell"/>
</dbReference>
<dbReference type="Pfam" id="PF02518">
    <property type="entry name" value="HATPase_c"/>
    <property type="match status" value="1"/>
</dbReference>
<evidence type="ECO:0000256" key="7">
    <source>
        <dbReference type="ARBA" id="ARBA00022777"/>
    </source>
</evidence>
<dbReference type="FunFam" id="1.10.287.130:FF:000001">
    <property type="entry name" value="Two-component sensor histidine kinase"/>
    <property type="match status" value="1"/>
</dbReference>
<dbReference type="SMART" id="SM00388">
    <property type="entry name" value="HisKA"/>
    <property type="match status" value="1"/>
</dbReference>
<dbReference type="PANTHER" id="PTHR43711">
    <property type="entry name" value="TWO-COMPONENT HISTIDINE KINASE"/>
    <property type="match status" value="1"/>
</dbReference>
<dbReference type="SUPFAM" id="SSF55874">
    <property type="entry name" value="ATPase domain of HSP90 chaperone/DNA topoisomerase II/histidine kinase"/>
    <property type="match status" value="1"/>
</dbReference>
<dbReference type="OrthoDB" id="9813151at2"/>
<keyword evidence="6" id="KW-0547">Nucleotide-binding</keyword>
<dbReference type="InterPro" id="IPR004358">
    <property type="entry name" value="Sig_transdc_His_kin-like_C"/>
</dbReference>
<dbReference type="SMART" id="SM00387">
    <property type="entry name" value="HATPase_c"/>
    <property type="match status" value="1"/>
</dbReference>
<dbReference type="Gene3D" id="3.30.565.10">
    <property type="entry name" value="Histidine kinase-like ATPase, C-terminal domain"/>
    <property type="match status" value="1"/>
</dbReference>
<evidence type="ECO:0000256" key="11">
    <source>
        <dbReference type="SAM" id="MobiDB-lite"/>
    </source>
</evidence>
<evidence type="ECO:0000256" key="1">
    <source>
        <dbReference type="ARBA" id="ARBA00000085"/>
    </source>
</evidence>
<keyword evidence="12" id="KW-1133">Transmembrane helix</keyword>
<dbReference type="CDD" id="cd00082">
    <property type="entry name" value="HisKA"/>
    <property type="match status" value="1"/>
</dbReference>
<evidence type="ECO:0000256" key="3">
    <source>
        <dbReference type="ARBA" id="ARBA00012438"/>
    </source>
</evidence>
<evidence type="ECO:0000256" key="2">
    <source>
        <dbReference type="ARBA" id="ARBA00004651"/>
    </source>
</evidence>
<dbReference type="EMBL" id="VNJI01000012">
    <property type="protein sequence ID" value="TVY09696.1"/>
    <property type="molecule type" value="Genomic_DNA"/>
</dbReference>
<evidence type="ECO:0000256" key="5">
    <source>
        <dbReference type="ARBA" id="ARBA00022679"/>
    </source>
</evidence>
<evidence type="ECO:0000256" key="4">
    <source>
        <dbReference type="ARBA" id="ARBA00022553"/>
    </source>
</evidence>
<dbReference type="CDD" id="cd00075">
    <property type="entry name" value="HATPase"/>
    <property type="match status" value="1"/>
</dbReference>
<dbReference type="Gene3D" id="1.10.287.130">
    <property type="match status" value="1"/>
</dbReference>
<evidence type="ECO:0000256" key="12">
    <source>
        <dbReference type="SAM" id="Phobius"/>
    </source>
</evidence>